<feature type="compositionally biased region" description="Low complexity" evidence="4">
    <location>
        <begin position="52"/>
        <end position="69"/>
    </location>
</feature>
<dbReference type="SMART" id="SM00248">
    <property type="entry name" value="ANK"/>
    <property type="match status" value="2"/>
</dbReference>
<evidence type="ECO:0000313" key="5">
    <source>
        <dbReference type="EnsemblMetazoa" id="CJA01023.1"/>
    </source>
</evidence>
<dbReference type="AlphaFoldDB" id="A0A8R1HGR0"/>
<evidence type="ECO:0000256" key="2">
    <source>
        <dbReference type="ARBA" id="ARBA00023043"/>
    </source>
</evidence>
<dbReference type="PANTHER" id="PTHR24171:SF8">
    <property type="entry name" value="BRCA1-ASSOCIATED RING DOMAIN PROTEIN 1"/>
    <property type="match status" value="1"/>
</dbReference>
<feature type="region of interest" description="Disordered" evidence="4">
    <location>
        <begin position="217"/>
        <end position="261"/>
    </location>
</feature>
<keyword evidence="6" id="KW-1185">Reference proteome</keyword>
<dbReference type="GO" id="GO:0085020">
    <property type="term" value="P:protein K6-linked ubiquitination"/>
    <property type="evidence" value="ECO:0007669"/>
    <property type="project" value="TreeGrafter"/>
</dbReference>
<dbReference type="PROSITE" id="PS50088">
    <property type="entry name" value="ANK_REPEAT"/>
    <property type="match status" value="2"/>
</dbReference>
<dbReference type="Pfam" id="PF12796">
    <property type="entry name" value="Ank_2"/>
    <property type="match status" value="1"/>
</dbReference>
<organism evidence="5 6">
    <name type="scientific">Caenorhabditis japonica</name>
    <dbReference type="NCBI Taxonomy" id="281687"/>
    <lineage>
        <taxon>Eukaryota</taxon>
        <taxon>Metazoa</taxon>
        <taxon>Ecdysozoa</taxon>
        <taxon>Nematoda</taxon>
        <taxon>Chromadorea</taxon>
        <taxon>Rhabditida</taxon>
        <taxon>Rhabditina</taxon>
        <taxon>Rhabditomorpha</taxon>
        <taxon>Rhabditoidea</taxon>
        <taxon>Rhabditidae</taxon>
        <taxon>Peloderinae</taxon>
        <taxon>Caenorhabditis</taxon>
    </lineage>
</organism>
<dbReference type="GO" id="GO:0031436">
    <property type="term" value="C:BRCA1-BARD1 complex"/>
    <property type="evidence" value="ECO:0007669"/>
    <property type="project" value="TreeGrafter"/>
</dbReference>
<feature type="repeat" description="ANK" evidence="3">
    <location>
        <begin position="117"/>
        <end position="149"/>
    </location>
</feature>
<reference evidence="5" key="2">
    <citation type="submission" date="2022-06" db="UniProtKB">
        <authorList>
            <consortium name="EnsemblMetazoa"/>
        </authorList>
    </citation>
    <scope>IDENTIFICATION</scope>
    <source>
        <strain evidence="5">DF5081</strain>
    </source>
</reference>
<dbReference type="Proteomes" id="UP000005237">
    <property type="component" value="Unassembled WGS sequence"/>
</dbReference>
<feature type="compositionally biased region" description="Basic and acidic residues" evidence="4">
    <location>
        <begin position="9"/>
        <end position="26"/>
    </location>
</feature>
<feature type="repeat" description="ANK" evidence="3">
    <location>
        <begin position="150"/>
        <end position="182"/>
    </location>
</feature>
<feature type="compositionally biased region" description="Low complexity" evidence="4">
    <location>
        <begin position="217"/>
        <end position="245"/>
    </location>
</feature>
<dbReference type="SUPFAM" id="SSF48403">
    <property type="entry name" value="Ankyrin repeat"/>
    <property type="match status" value="1"/>
</dbReference>
<name>A0A8R1HGR0_CAEJA</name>
<dbReference type="InterPro" id="IPR036770">
    <property type="entry name" value="Ankyrin_rpt-contain_sf"/>
</dbReference>
<feature type="compositionally biased region" description="Basic and acidic residues" evidence="4">
    <location>
        <begin position="249"/>
        <end position="260"/>
    </location>
</feature>
<keyword evidence="1" id="KW-0677">Repeat</keyword>
<dbReference type="EnsemblMetazoa" id="CJA01023.1">
    <property type="protein sequence ID" value="CJA01023.1"/>
    <property type="gene ID" value="WBGene00120227"/>
</dbReference>
<evidence type="ECO:0000256" key="3">
    <source>
        <dbReference type="PROSITE-ProRule" id="PRU00023"/>
    </source>
</evidence>
<feature type="region of interest" description="Disordered" evidence="4">
    <location>
        <begin position="1"/>
        <end position="69"/>
    </location>
</feature>
<dbReference type="PANTHER" id="PTHR24171">
    <property type="entry name" value="ANKYRIN REPEAT DOMAIN-CONTAINING PROTEIN 39-RELATED"/>
    <property type="match status" value="1"/>
</dbReference>
<dbReference type="Gene3D" id="1.25.40.20">
    <property type="entry name" value="Ankyrin repeat-containing domain"/>
    <property type="match status" value="1"/>
</dbReference>
<dbReference type="PROSITE" id="PS50297">
    <property type="entry name" value="ANK_REP_REGION"/>
    <property type="match status" value="2"/>
</dbReference>
<keyword evidence="2 3" id="KW-0040">ANK repeat</keyword>
<protein>
    <submittedName>
        <fullName evidence="5">ANK_REP_REGION domain-containing protein</fullName>
    </submittedName>
</protein>
<dbReference type="InterPro" id="IPR002110">
    <property type="entry name" value="Ankyrin_rpt"/>
</dbReference>
<accession>A0A8R1HGR0</accession>
<feature type="compositionally biased region" description="Low complexity" evidence="4">
    <location>
        <begin position="32"/>
        <end position="45"/>
    </location>
</feature>
<evidence type="ECO:0000313" key="6">
    <source>
        <dbReference type="Proteomes" id="UP000005237"/>
    </source>
</evidence>
<sequence>MTELDLTDIDGRHVKESTPRDTHSEQRPAPLHHPLQHQQQQQQPQRGGGGVSSLDTTTMSTSSKRSLHSSRLTLSDSKDFFKTVGYRWIRAVRLGDATTVKKMLEEKPELVHYAPMYGPLALHIATSRADRSIIVLLTAKGADIDARDTAGYTSLQLAIQRGNQSLAHFLISQGANLELCDPDGLHITDYEAWTEQDQMAAEQYVYGKPLMRPKAHSFVGSPSSVSMKSSQSVRPTRPSSTPDSSICSENEKSGLKREGMRSSWKSFFENNPITKKFGSSSKI</sequence>
<dbReference type="GO" id="GO:0070531">
    <property type="term" value="C:BRCA1-A complex"/>
    <property type="evidence" value="ECO:0007669"/>
    <property type="project" value="TreeGrafter"/>
</dbReference>
<proteinExistence type="predicted"/>
<evidence type="ECO:0000256" key="1">
    <source>
        <dbReference type="ARBA" id="ARBA00022737"/>
    </source>
</evidence>
<dbReference type="GO" id="GO:0004842">
    <property type="term" value="F:ubiquitin-protein transferase activity"/>
    <property type="evidence" value="ECO:0007669"/>
    <property type="project" value="TreeGrafter"/>
</dbReference>
<reference evidence="6" key="1">
    <citation type="submission" date="2010-08" db="EMBL/GenBank/DDBJ databases">
        <authorList>
            <consortium name="Caenorhabditis japonica Sequencing Consortium"/>
            <person name="Wilson R.K."/>
        </authorList>
    </citation>
    <scope>NUCLEOTIDE SEQUENCE [LARGE SCALE GENOMIC DNA]</scope>
    <source>
        <strain evidence="6">DF5081</strain>
    </source>
</reference>
<evidence type="ECO:0000256" key="4">
    <source>
        <dbReference type="SAM" id="MobiDB-lite"/>
    </source>
</evidence>